<evidence type="ECO:0000256" key="5">
    <source>
        <dbReference type="SAM" id="MobiDB-lite"/>
    </source>
</evidence>
<dbReference type="RefSeq" id="WP_307239890.1">
    <property type="nucleotide sequence ID" value="NZ_JAUSQZ010000001.1"/>
</dbReference>
<comment type="caution">
    <text evidence="8">The sequence shown here is derived from an EMBL/GenBank/DDBJ whole genome shotgun (WGS) entry which is preliminary data.</text>
</comment>
<accession>A0ABT9NZB1</accession>
<dbReference type="Gene3D" id="3.40.50.1980">
    <property type="entry name" value="Nitrogenase molybdenum iron protein domain"/>
    <property type="match status" value="2"/>
</dbReference>
<dbReference type="InterPro" id="IPR051313">
    <property type="entry name" value="Bact_iron-sidero_bind"/>
</dbReference>
<evidence type="ECO:0000256" key="4">
    <source>
        <dbReference type="ARBA" id="ARBA00022729"/>
    </source>
</evidence>
<feature type="compositionally biased region" description="Low complexity" evidence="5">
    <location>
        <begin position="35"/>
        <end position="53"/>
    </location>
</feature>
<dbReference type="EMBL" id="JAUSQZ010000001">
    <property type="protein sequence ID" value="MDP9825771.1"/>
    <property type="molecule type" value="Genomic_DNA"/>
</dbReference>
<evidence type="ECO:0000259" key="7">
    <source>
        <dbReference type="PROSITE" id="PS50983"/>
    </source>
</evidence>
<proteinExistence type="inferred from homology"/>
<dbReference type="PANTHER" id="PTHR30532:SF24">
    <property type="entry name" value="FERRIC ENTEROBACTIN-BINDING PERIPLASMIC PROTEIN FEPB"/>
    <property type="match status" value="1"/>
</dbReference>
<gene>
    <name evidence="8" type="ORF">J2S57_001520</name>
</gene>
<feature type="signal peptide" evidence="6">
    <location>
        <begin position="1"/>
        <end position="31"/>
    </location>
</feature>
<dbReference type="SUPFAM" id="SSF53807">
    <property type="entry name" value="Helical backbone' metal receptor"/>
    <property type="match status" value="1"/>
</dbReference>
<evidence type="ECO:0000256" key="6">
    <source>
        <dbReference type="SAM" id="SignalP"/>
    </source>
</evidence>
<sequence>MTPILARDSAQFTRRAALLAGVSVVSGAALAACGSSSSGGSTTAASASSSSSSPESTFPATVEHRFGSTTVPKRPERIVIVGLSEQDIVLGLGFTPVATTEWYGEQPYAVWPWAQEALGDAKPTVLSTADGFQFEKIAALAPDLIIGTNSGMKESDYEKFSELAPTLPGVVGGTDYFSPWEDQTLLIASALGSSAKGQELIDSVKDAYAQAASEHPEFKDKVATFSQNGFYDGLIYVYPAGLGTDFLSMLGFTVNPDLAALAKPGEQAAISSERLDVIDTDVLVIAAEKAADIAALEKVPTYAALDVVKNQGVVYTDPTLSGAMYFVTPLSLTYVLEHLTPALKNAVAGSSPAEIVGAA</sequence>
<feature type="domain" description="Fe/B12 periplasmic-binding" evidence="7">
    <location>
        <begin position="77"/>
        <end position="347"/>
    </location>
</feature>
<evidence type="ECO:0000256" key="3">
    <source>
        <dbReference type="ARBA" id="ARBA00022448"/>
    </source>
</evidence>
<dbReference type="Proteomes" id="UP001235712">
    <property type="component" value="Unassembled WGS sequence"/>
</dbReference>
<dbReference type="InterPro" id="IPR002491">
    <property type="entry name" value="ABC_transptr_periplasmic_BD"/>
</dbReference>
<evidence type="ECO:0000313" key="8">
    <source>
        <dbReference type="EMBL" id="MDP9825771.1"/>
    </source>
</evidence>
<name>A0ABT9NZB1_9ACTN</name>
<dbReference type="PROSITE" id="PS51257">
    <property type="entry name" value="PROKAR_LIPOPROTEIN"/>
    <property type="match status" value="1"/>
</dbReference>
<comment type="subcellular location">
    <subcellularLocation>
        <location evidence="1">Cell envelope</location>
    </subcellularLocation>
</comment>
<keyword evidence="9" id="KW-1185">Reference proteome</keyword>
<keyword evidence="3" id="KW-0813">Transport</keyword>
<dbReference type="Pfam" id="PF01497">
    <property type="entry name" value="Peripla_BP_2"/>
    <property type="match status" value="1"/>
</dbReference>
<evidence type="ECO:0000313" key="9">
    <source>
        <dbReference type="Proteomes" id="UP001235712"/>
    </source>
</evidence>
<keyword evidence="4 6" id="KW-0732">Signal</keyword>
<comment type="similarity">
    <text evidence="2">Belongs to the bacterial solute-binding protein 8 family.</text>
</comment>
<feature type="chain" id="PRO_5045449264" evidence="6">
    <location>
        <begin position="32"/>
        <end position="359"/>
    </location>
</feature>
<dbReference type="PROSITE" id="PS50983">
    <property type="entry name" value="FE_B12_PBP"/>
    <property type="match status" value="1"/>
</dbReference>
<feature type="region of interest" description="Disordered" evidence="5">
    <location>
        <begin position="35"/>
        <end position="69"/>
    </location>
</feature>
<reference evidence="8 9" key="1">
    <citation type="submission" date="2023-07" db="EMBL/GenBank/DDBJ databases">
        <title>Sequencing the genomes of 1000 actinobacteria strains.</title>
        <authorList>
            <person name="Klenk H.-P."/>
        </authorList>
    </citation>
    <scope>NUCLEOTIDE SEQUENCE [LARGE SCALE GENOMIC DNA]</scope>
    <source>
        <strain evidence="8 9">DSM 44388</strain>
    </source>
</reference>
<dbReference type="PANTHER" id="PTHR30532">
    <property type="entry name" value="IRON III DICITRATE-BINDING PERIPLASMIC PROTEIN"/>
    <property type="match status" value="1"/>
</dbReference>
<organism evidence="8 9">
    <name type="scientific">Kineosporia succinea</name>
    <dbReference type="NCBI Taxonomy" id="84632"/>
    <lineage>
        <taxon>Bacteria</taxon>
        <taxon>Bacillati</taxon>
        <taxon>Actinomycetota</taxon>
        <taxon>Actinomycetes</taxon>
        <taxon>Kineosporiales</taxon>
        <taxon>Kineosporiaceae</taxon>
        <taxon>Kineosporia</taxon>
    </lineage>
</organism>
<evidence type="ECO:0000256" key="2">
    <source>
        <dbReference type="ARBA" id="ARBA00008814"/>
    </source>
</evidence>
<evidence type="ECO:0000256" key="1">
    <source>
        <dbReference type="ARBA" id="ARBA00004196"/>
    </source>
</evidence>
<protein>
    <submittedName>
        <fullName evidence="8">Iron complex transport system substrate-binding protein</fullName>
    </submittedName>
</protein>